<gene>
    <name evidence="1" type="ORF">ERS852571_01637</name>
</gene>
<dbReference type="AlphaFoldDB" id="A0A173T151"/>
<sequence>MKKQIRNSLLVVAALLLVVLFYFLPNIQAALVDKKTFGQSEDLSLNPVEISVEATQTTLEKLKIINNHILSVAVRPSSRTVDGRDVEKTAKKQTNLLLKKMKIAYRVEEDWKITYKKLYTYIKKKDDMIDEGSVSNISNVKNLLVWYITLSPESSEDEIVNLIMDAYTDQILAIDVYSYDYTKDWKDIADHLEDIPAGFLSYLNLKQSEYNLKKRLMGNVNVTEQYQKAKSAKGSYSQISGRIGIYAIQNKKQTYIPIEWSGYGFMINNVYNN</sequence>
<protein>
    <submittedName>
        <fullName evidence="1">Uncharacterized protein</fullName>
    </submittedName>
</protein>
<evidence type="ECO:0000313" key="2">
    <source>
        <dbReference type="Proteomes" id="UP000095553"/>
    </source>
</evidence>
<dbReference type="EMBL" id="CYXY01000008">
    <property type="protein sequence ID" value="CUM95707.1"/>
    <property type="molecule type" value="Genomic_DNA"/>
</dbReference>
<evidence type="ECO:0000313" key="1">
    <source>
        <dbReference type="EMBL" id="CUM95707.1"/>
    </source>
</evidence>
<name>A0A173T151_ANAHA</name>
<organism evidence="1 2">
    <name type="scientific">Anaerostipes hadrus</name>
    <dbReference type="NCBI Taxonomy" id="649756"/>
    <lineage>
        <taxon>Bacteria</taxon>
        <taxon>Bacillati</taxon>
        <taxon>Bacillota</taxon>
        <taxon>Clostridia</taxon>
        <taxon>Lachnospirales</taxon>
        <taxon>Lachnospiraceae</taxon>
        <taxon>Anaerostipes</taxon>
    </lineage>
</organism>
<dbReference type="Proteomes" id="UP000095553">
    <property type="component" value="Unassembled WGS sequence"/>
</dbReference>
<dbReference type="RefSeq" id="WP_022091715.1">
    <property type="nucleotide sequence ID" value="NZ_CAXUGA010000031.1"/>
</dbReference>
<accession>A0A173T151</accession>
<reference evidence="1 2" key="1">
    <citation type="submission" date="2015-09" db="EMBL/GenBank/DDBJ databases">
        <authorList>
            <consortium name="Pathogen Informatics"/>
        </authorList>
    </citation>
    <scope>NUCLEOTIDE SEQUENCE [LARGE SCALE GENOMIC DNA]</scope>
    <source>
        <strain evidence="1 2">2789STDY5834959</strain>
    </source>
</reference>
<proteinExistence type="predicted"/>